<reference evidence="3 4" key="1">
    <citation type="journal article" date="2015" name="Genome Announc.">
        <title>Complete Genome Sequence of Microcystis aeruginosa NIES-2549, a Bloom-Forming Cyanobacterium from Lake Kasumigaura, Japan.</title>
        <authorList>
            <person name="Yamaguchi H."/>
            <person name="Suzuki S."/>
            <person name="Tanabe Y."/>
            <person name="Osana Y."/>
            <person name="Shimura Y."/>
            <person name="Ishida K."/>
            <person name="Kawachi M."/>
        </authorList>
    </citation>
    <scope>NUCLEOTIDE SEQUENCE [LARGE SCALE GENOMIC DNA]</scope>
    <source>
        <strain evidence="3 4">NIES-2549</strain>
    </source>
</reference>
<dbReference type="InterPro" id="IPR021511">
    <property type="entry name" value="DUF3172"/>
</dbReference>
<dbReference type="PATRIC" id="fig|1641812.3.peg.4364"/>
<dbReference type="HOGENOM" id="CLU_098227_1_0_3"/>
<evidence type="ECO:0008006" key="5">
    <source>
        <dbReference type="Google" id="ProtNLM"/>
    </source>
</evidence>
<accession>A0A0F6U7G1</accession>
<keyword evidence="2" id="KW-0812">Transmembrane</keyword>
<evidence type="ECO:0000313" key="4">
    <source>
        <dbReference type="Proteomes" id="UP000034103"/>
    </source>
</evidence>
<evidence type="ECO:0000313" key="3">
    <source>
        <dbReference type="EMBL" id="AKE66547.1"/>
    </source>
</evidence>
<keyword evidence="2" id="KW-0472">Membrane</keyword>
<evidence type="ECO:0000256" key="1">
    <source>
        <dbReference type="SAM" id="MobiDB-lite"/>
    </source>
</evidence>
<sequence>MNRRPRYTPPRSRDRDYDRSYGDDSRASAPGGLLAKLNYAMIALIGGIFVLGVGLGLVFSSTANFSPENVASREVIDRSAPNAELCVQFGASAIVTDLRVYVTLNPFNVFVTQPVMQPGCVLRRNNWSILEQQKLVDGQQVQSCKNRMNTFGYTGPLEGKPKIDCIFQNEAGGNLFVNPAGAVGPRPDTDKF</sequence>
<organism evidence="3 4">
    <name type="scientific">Microcystis aeruginosa NIES-2549</name>
    <dbReference type="NCBI Taxonomy" id="1641812"/>
    <lineage>
        <taxon>Bacteria</taxon>
        <taxon>Bacillati</taxon>
        <taxon>Cyanobacteriota</taxon>
        <taxon>Cyanophyceae</taxon>
        <taxon>Oscillatoriophycideae</taxon>
        <taxon>Chroococcales</taxon>
        <taxon>Microcystaceae</taxon>
        <taxon>Microcystis</taxon>
    </lineage>
</organism>
<dbReference type="EMBL" id="CP011304">
    <property type="protein sequence ID" value="AKE66547.1"/>
    <property type="molecule type" value="Genomic_DNA"/>
</dbReference>
<proteinExistence type="predicted"/>
<dbReference type="RefSeq" id="WP_046663470.1">
    <property type="nucleotide sequence ID" value="NZ_CP011304.1"/>
</dbReference>
<protein>
    <recommendedName>
        <fullName evidence="5">DUF3172 domain-containing protein</fullName>
    </recommendedName>
</protein>
<dbReference type="Pfam" id="PF11371">
    <property type="entry name" value="DUF3172"/>
    <property type="match status" value="1"/>
</dbReference>
<feature type="transmembrane region" description="Helical" evidence="2">
    <location>
        <begin position="39"/>
        <end position="59"/>
    </location>
</feature>
<keyword evidence="2" id="KW-1133">Transmembrane helix</keyword>
<gene>
    <name evidence="3" type="ORF">MYAER_4225</name>
</gene>
<name>A0A0F6U7G1_MICAE</name>
<feature type="compositionally biased region" description="Basic and acidic residues" evidence="1">
    <location>
        <begin position="11"/>
        <end position="26"/>
    </location>
</feature>
<evidence type="ECO:0000256" key="2">
    <source>
        <dbReference type="SAM" id="Phobius"/>
    </source>
</evidence>
<feature type="region of interest" description="Disordered" evidence="1">
    <location>
        <begin position="1"/>
        <end position="26"/>
    </location>
</feature>
<dbReference type="AlphaFoldDB" id="A0A0F6U7G1"/>
<dbReference type="Proteomes" id="UP000034103">
    <property type="component" value="Chromosome"/>
</dbReference>